<evidence type="ECO:0000259" key="1">
    <source>
        <dbReference type="Pfam" id="PF25448"/>
    </source>
</evidence>
<dbReference type="Proteomes" id="UP000257045">
    <property type="component" value="Unassembled WGS sequence"/>
</dbReference>
<protein>
    <recommendedName>
        <fullName evidence="1">DUF7897 domain-containing protein</fullName>
    </recommendedName>
</protein>
<gene>
    <name evidence="2" type="ORF">CQA58_05095</name>
</gene>
<dbReference type="Pfam" id="PF25448">
    <property type="entry name" value="DUF7897"/>
    <property type="match status" value="1"/>
</dbReference>
<feature type="domain" description="DUF7897" evidence="1">
    <location>
        <begin position="3"/>
        <end position="575"/>
    </location>
</feature>
<dbReference type="NCBIfam" id="NF033805">
    <property type="entry name" value="invasion_CiaB"/>
    <property type="match status" value="1"/>
</dbReference>
<organism evidence="2 3">
    <name type="scientific">Helicobacter brantae</name>
    <dbReference type="NCBI Taxonomy" id="375927"/>
    <lineage>
        <taxon>Bacteria</taxon>
        <taxon>Pseudomonadati</taxon>
        <taxon>Campylobacterota</taxon>
        <taxon>Epsilonproteobacteria</taxon>
        <taxon>Campylobacterales</taxon>
        <taxon>Helicobacteraceae</taxon>
        <taxon>Helicobacter</taxon>
    </lineage>
</organism>
<name>A0A3D8J019_9HELI</name>
<accession>A0A3D8J019</accession>
<reference evidence="2 3" key="1">
    <citation type="submission" date="2018-04" db="EMBL/GenBank/DDBJ databases">
        <title>Novel Campyloabacter and Helicobacter Species and Strains.</title>
        <authorList>
            <person name="Mannion A.J."/>
            <person name="Shen Z."/>
            <person name="Fox J.G."/>
        </authorList>
    </citation>
    <scope>NUCLEOTIDE SEQUENCE [LARGE SCALE GENOMIC DNA]</scope>
    <source>
        <strain evidence="2 3">MIT 04-9366</strain>
    </source>
</reference>
<evidence type="ECO:0000313" key="3">
    <source>
        <dbReference type="Proteomes" id="UP000257045"/>
    </source>
</evidence>
<dbReference type="EMBL" id="NXLV01000008">
    <property type="protein sequence ID" value="RDU70550.1"/>
    <property type="molecule type" value="Genomic_DNA"/>
</dbReference>
<evidence type="ECO:0000313" key="2">
    <source>
        <dbReference type="EMBL" id="RDU70550.1"/>
    </source>
</evidence>
<sequence>MQEDLKKIWDFANKQYSEVNEIYKVLEGEEDVEIIKTLREKLGLERDKKVDYALCERVIALKEEPILQILKKKGNNLKESKTLMIKEVSEFYSKVFERIIGYIEDNALLTPLYRTLLSHSHKIGLGFNAWFIKWNEDLIEGSNIEIAKRGCEREMRESIDKARGEAWGERSYSVVRFEGERAVFYPYAKAFPQEIGLILSSIKELIEELQKSEEGESGVFCTYFQALYNALAYQEREGLIEAWREVDRAWSEIKTPIQIAHPFEYYEDIYRHSVAPEWDIRLSNPYASHRAELQEGMIEMQKHFTHKLGITFSNGEKIKGTLFFDCMPLCFYGSLNNGLFSAQVIPNDESIEKKKIFAYTHRILHSLRAKPQTKLEVEIFPSEFLFSYREILESEERWREVYHLSTNGHEYGHILWVDERSEGLMNEGGEYKNLEEFKATCGGLVRHFYKGGRSRDLLIDHLHRSIKLISYQRVEEVLPYYCEGLLHLSGAFESGILSFEGGGLEVDWSKSEEYVEWYLGVYERLLMHYVEHRESGEFLSEFVEKKEGVYLPLQRGAREFVEYYYERYLKIGGEIL</sequence>
<proteinExistence type="predicted"/>
<dbReference type="OrthoDB" id="5372053at2"/>
<dbReference type="AlphaFoldDB" id="A0A3D8J019"/>
<dbReference type="InterPro" id="IPR057219">
    <property type="entry name" value="DUF7897"/>
</dbReference>
<keyword evidence="3" id="KW-1185">Reference proteome</keyword>
<comment type="caution">
    <text evidence="2">The sequence shown here is derived from an EMBL/GenBank/DDBJ whole genome shotgun (WGS) entry which is preliminary data.</text>
</comment>
<dbReference type="RefSeq" id="WP_115569645.1">
    <property type="nucleotide sequence ID" value="NZ_NXLV01000008.1"/>
</dbReference>